<name>A0A267ED99_9PLAT</name>
<evidence type="ECO:0000313" key="3">
    <source>
        <dbReference type="EMBL" id="PAA59553.1"/>
    </source>
</evidence>
<dbReference type="AlphaFoldDB" id="A0A267ED99"/>
<keyword evidence="5" id="KW-1185">Reference proteome</keyword>
<evidence type="ECO:0000256" key="1">
    <source>
        <dbReference type="SAM" id="SignalP"/>
    </source>
</evidence>
<comment type="caution">
    <text evidence="3">The sequence shown here is derived from an EMBL/GenBank/DDBJ whole genome shotgun (WGS) entry which is preliminary data.</text>
</comment>
<organism evidence="3 5">
    <name type="scientific">Macrostomum lignano</name>
    <dbReference type="NCBI Taxonomy" id="282301"/>
    <lineage>
        <taxon>Eukaryota</taxon>
        <taxon>Metazoa</taxon>
        <taxon>Spiralia</taxon>
        <taxon>Lophotrochozoa</taxon>
        <taxon>Platyhelminthes</taxon>
        <taxon>Rhabditophora</taxon>
        <taxon>Macrostomorpha</taxon>
        <taxon>Macrostomida</taxon>
        <taxon>Macrostomidae</taxon>
        <taxon>Macrostomum</taxon>
    </lineage>
</organism>
<evidence type="ECO:0000313" key="5">
    <source>
        <dbReference type="Proteomes" id="UP000215902"/>
    </source>
</evidence>
<dbReference type="EMBL" id="NIVC01001021">
    <property type="protein sequence ID" value="PAA73268.1"/>
    <property type="molecule type" value="Genomic_DNA"/>
</dbReference>
<reference evidence="3 5" key="1">
    <citation type="submission" date="2017-06" db="EMBL/GenBank/DDBJ databases">
        <title>A platform for efficient transgenesis in Macrostomum lignano, a flatworm model organism for stem cell research.</title>
        <authorList>
            <person name="Berezikov E."/>
        </authorList>
    </citation>
    <scope>NUCLEOTIDE SEQUENCE [LARGE SCALE GENOMIC DNA]</scope>
    <source>
        <strain evidence="3">DV1</strain>
        <tissue evidence="3">Whole organism</tissue>
    </source>
</reference>
<dbReference type="EMBL" id="NIVC01002253">
    <property type="protein sequence ID" value="PAA59553.1"/>
    <property type="molecule type" value="Genomic_DNA"/>
</dbReference>
<dbReference type="EMBL" id="NIVC01002254">
    <property type="protein sequence ID" value="PAA59544.1"/>
    <property type="molecule type" value="Genomic_DNA"/>
</dbReference>
<sequence>MSSQRILNCALLILSCSFLLMSSQPDLIAATPIELNEEVVGSNPDQTVDNISNEERRELSVLCVELGCVWNEMRTACSCRSSVSRKRSPPRKPPGIW</sequence>
<dbReference type="PROSITE" id="PS51257">
    <property type="entry name" value="PROKAR_LIPOPROTEIN"/>
    <property type="match status" value="1"/>
</dbReference>
<gene>
    <name evidence="4" type="ORF">BOX15_Mlig005551g1</name>
    <name evidence="3" type="ORF">BOX15_Mlig005551g2</name>
    <name evidence="2" type="ORF">BOX15_Mlig005551g3</name>
</gene>
<evidence type="ECO:0000313" key="4">
    <source>
        <dbReference type="EMBL" id="PAA73268.1"/>
    </source>
</evidence>
<accession>A0A267ED99</accession>
<evidence type="ECO:0000313" key="2">
    <source>
        <dbReference type="EMBL" id="PAA59544.1"/>
    </source>
</evidence>
<dbReference type="Proteomes" id="UP000215902">
    <property type="component" value="Unassembled WGS sequence"/>
</dbReference>
<proteinExistence type="predicted"/>
<keyword evidence="1" id="KW-0732">Signal</keyword>
<feature type="chain" id="PRO_5011916007" evidence="1">
    <location>
        <begin position="31"/>
        <end position="97"/>
    </location>
</feature>
<protein>
    <submittedName>
        <fullName evidence="3">Uncharacterized protein</fullName>
    </submittedName>
</protein>
<feature type="signal peptide" evidence="1">
    <location>
        <begin position="1"/>
        <end position="30"/>
    </location>
</feature>